<keyword evidence="1" id="KW-0812">Transmembrane</keyword>
<gene>
    <name evidence="3" type="primary">20208760</name>
    <name evidence="2" type="ORF">HELRODRAFT_182863</name>
</gene>
<dbReference type="AlphaFoldDB" id="T1FIW1"/>
<dbReference type="HOGENOM" id="CLU_1817897_0_0_1"/>
<protein>
    <submittedName>
        <fullName evidence="2 3">Uncharacterized protein</fullName>
    </submittedName>
</protein>
<name>T1FIW1_HELRO</name>
<dbReference type="CTD" id="20208760"/>
<reference evidence="2 4" key="2">
    <citation type="journal article" date="2013" name="Nature">
        <title>Insights into bilaterian evolution from three spiralian genomes.</title>
        <authorList>
            <person name="Simakov O."/>
            <person name="Marletaz F."/>
            <person name="Cho S.J."/>
            <person name="Edsinger-Gonzales E."/>
            <person name="Havlak P."/>
            <person name="Hellsten U."/>
            <person name="Kuo D.H."/>
            <person name="Larsson T."/>
            <person name="Lv J."/>
            <person name="Arendt D."/>
            <person name="Savage R."/>
            <person name="Osoegawa K."/>
            <person name="de Jong P."/>
            <person name="Grimwood J."/>
            <person name="Chapman J.A."/>
            <person name="Shapiro H."/>
            <person name="Aerts A."/>
            <person name="Otillar R.P."/>
            <person name="Terry A.Y."/>
            <person name="Boore J.L."/>
            <person name="Grigoriev I.V."/>
            <person name="Lindberg D.R."/>
            <person name="Seaver E.C."/>
            <person name="Weisblat D.A."/>
            <person name="Putnam N.H."/>
            <person name="Rokhsar D.S."/>
        </authorList>
    </citation>
    <scope>NUCLEOTIDE SEQUENCE</scope>
</reference>
<proteinExistence type="predicted"/>
<keyword evidence="1" id="KW-0472">Membrane</keyword>
<feature type="transmembrane region" description="Helical" evidence="1">
    <location>
        <begin position="20"/>
        <end position="38"/>
    </location>
</feature>
<accession>T1FIW1</accession>
<sequence>MVKTFGLDVTVAGIKRKEILVCYMYCVSGAGILAQMMINPNYIMFANSRYPTTLCCRPTFNTATHTECLAFYKTMPRISAIKSLAFYQNMSNDKNVGRKMIFQSYEDYNVNFGIQFVSNRNDATAETPDCFYDATSRAKSDA</sequence>
<dbReference type="EMBL" id="KB097778">
    <property type="protein sequence ID" value="ESN90071.1"/>
    <property type="molecule type" value="Genomic_DNA"/>
</dbReference>
<keyword evidence="4" id="KW-1185">Reference proteome</keyword>
<dbReference type="InParanoid" id="T1FIW1"/>
<dbReference type="Proteomes" id="UP000015101">
    <property type="component" value="Unassembled WGS sequence"/>
</dbReference>
<organism evidence="3 4">
    <name type="scientific">Helobdella robusta</name>
    <name type="common">Californian leech</name>
    <dbReference type="NCBI Taxonomy" id="6412"/>
    <lineage>
        <taxon>Eukaryota</taxon>
        <taxon>Metazoa</taxon>
        <taxon>Spiralia</taxon>
        <taxon>Lophotrochozoa</taxon>
        <taxon>Annelida</taxon>
        <taxon>Clitellata</taxon>
        <taxon>Hirudinea</taxon>
        <taxon>Rhynchobdellida</taxon>
        <taxon>Glossiphoniidae</taxon>
        <taxon>Helobdella</taxon>
    </lineage>
</organism>
<evidence type="ECO:0000313" key="4">
    <source>
        <dbReference type="Proteomes" id="UP000015101"/>
    </source>
</evidence>
<evidence type="ECO:0000313" key="2">
    <source>
        <dbReference type="EMBL" id="ESN90071.1"/>
    </source>
</evidence>
<dbReference type="KEGG" id="hro:HELRODRAFT_182863"/>
<dbReference type="GeneID" id="20208760"/>
<dbReference type="EMBL" id="AMQM01008434">
    <property type="status" value="NOT_ANNOTATED_CDS"/>
    <property type="molecule type" value="Genomic_DNA"/>
</dbReference>
<dbReference type="RefSeq" id="XP_009031836.1">
    <property type="nucleotide sequence ID" value="XM_009033588.1"/>
</dbReference>
<evidence type="ECO:0000313" key="3">
    <source>
        <dbReference type="EnsemblMetazoa" id="HelroP182863"/>
    </source>
</evidence>
<reference evidence="3" key="3">
    <citation type="submission" date="2015-06" db="UniProtKB">
        <authorList>
            <consortium name="EnsemblMetazoa"/>
        </authorList>
    </citation>
    <scope>IDENTIFICATION</scope>
</reference>
<evidence type="ECO:0000256" key="1">
    <source>
        <dbReference type="SAM" id="Phobius"/>
    </source>
</evidence>
<dbReference type="EnsemblMetazoa" id="HelroT182863">
    <property type="protein sequence ID" value="HelroP182863"/>
    <property type="gene ID" value="HelroG182863"/>
</dbReference>
<reference evidence="4" key="1">
    <citation type="submission" date="2012-12" db="EMBL/GenBank/DDBJ databases">
        <authorList>
            <person name="Hellsten U."/>
            <person name="Grimwood J."/>
            <person name="Chapman J.A."/>
            <person name="Shapiro H."/>
            <person name="Aerts A."/>
            <person name="Otillar R.P."/>
            <person name="Terry A.Y."/>
            <person name="Boore J.L."/>
            <person name="Simakov O."/>
            <person name="Marletaz F."/>
            <person name="Cho S.-J."/>
            <person name="Edsinger-Gonzales E."/>
            <person name="Havlak P."/>
            <person name="Kuo D.-H."/>
            <person name="Larsson T."/>
            <person name="Lv J."/>
            <person name="Arendt D."/>
            <person name="Savage R."/>
            <person name="Osoegawa K."/>
            <person name="de Jong P."/>
            <person name="Lindberg D.R."/>
            <person name="Seaver E.C."/>
            <person name="Weisblat D.A."/>
            <person name="Putnam N.H."/>
            <person name="Grigoriev I.V."/>
            <person name="Rokhsar D.S."/>
        </authorList>
    </citation>
    <scope>NUCLEOTIDE SEQUENCE</scope>
</reference>
<keyword evidence="1" id="KW-1133">Transmembrane helix</keyword>